<dbReference type="AlphaFoldDB" id="A0A3R7A8N4"/>
<dbReference type="EMBL" id="QUSY01000447">
    <property type="protein sequence ID" value="RHY29397.1"/>
    <property type="molecule type" value="Genomic_DNA"/>
</dbReference>
<evidence type="ECO:0000313" key="5">
    <source>
        <dbReference type="Proteomes" id="UP000285060"/>
    </source>
</evidence>
<keyword evidence="1" id="KW-0106">Calcium</keyword>
<evidence type="ECO:0000256" key="2">
    <source>
        <dbReference type="SAM" id="MobiDB-lite"/>
    </source>
</evidence>
<feature type="domain" description="EF-hand" evidence="3">
    <location>
        <begin position="279"/>
        <end position="314"/>
    </location>
</feature>
<evidence type="ECO:0000313" key="4">
    <source>
        <dbReference type="EMBL" id="RHY29397.1"/>
    </source>
</evidence>
<dbReference type="SMART" id="SM00054">
    <property type="entry name" value="EFh"/>
    <property type="match status" value="2"/>
</dbReference>
<dbReference type="PROSITE" id="PS50222">
    <property type="entry name" value="EF_HAND_2"/>
    <property type="match status" value="2"/>
</dbReference>
<dbReference type="InterPro" id="IPR011992">
    <property type="entry name" value="EF-hand-dom_pair"/>
</dbReference>
<feature type="domain" description="EF-hand" evidence="3">
    <location>
        <begin position="242"/>
        <end position="277"/>
    </location>
</feature>
<dbReference type="CDD" id="cd00051">
    <property type="entry name" value="EFh"/>
    <property type="match status" value="1"/>
</dbReference>
<proteinExistence type="predicted"/>
<dbReference type="GO" id="GO:0005509">
    <property type="term" value="F:calcium ion binding"/>
    <property type="evidence" value="ECO:0007669"/>
    <property type="project" value="InterPro"/>
</dbReference>
<sequence>MDADMPLKRSPSIFRMQDASPGDGSEDGPPTRSIQPVLAPDVAQRVVRHILFDWIKRAVPLRQLFPPSPSASCLCLDAFASTLQHANVVLKPIEVAALLIAFPPIPPEPISAPALNVSVLVDTMSAKLFHVELLEFQLRKVVVAKSTKARGKCDVFKTVNQLVDTVAMNDNCVSVANWRTILVEKLALTCPQWVAVCVFCRVLAAPLAEMSPRAHFVTCLDRFVRNVQFDTLSVEGAFRSLVQDADFERGFRAIDTDGSGSLSLAECTTYLESMHHVSFPPAILQDFLRRFDRDGDGSLNLDEFMACCRPKQHTGVHPKPKRNLPKKAHATVPTIQLPTNVATWTRMHVKKWLIYTVQVKTVAPKLAAVDGAMLAEWATDTHLDMRLRDAYSITQPVHRLRLATHIRALRPQRAIDTNRREKVDDDKDLYEMPIDVETRSSTSCVQGDAITDSQPMQVASAVEIAPTTQFSSSAPDAPTHADDSVVGKRRVGCVMDETEPCARGGSVGERSNDATGLDKVDDEGDECLPSFSDAFIALEDDGRGSPPPPFDDALPGMEDL</sequence>
<reference evidence="4 5" key="1">
    <citation type="submission" date="2018-08" db="EMBL/GenBank/DDBJ databases">
        <title>Aphanomyces genome sequencing and annotation.</title>
        <authorList>
            <person name="Minardi D."/>
            <person name="Oidtmann B."/>
            <person name="Van Der Giezen M."/>
            <person name="Studholme D.J."/>
        </authorList>
    </citation>
    <scope>NUCLEOTIDE SEQUENCE [LARGE SCALE GENOMIC DNA]</scope>
    <source>
        <strain evidence="4 5">NJM0002</strain>
    </source>
</reference>
<protein>
    <recommendedName>
        <fullName evidence="3">EF-hand domain-containing protein</fullName>
    </recommendedName>
</protein>
<evidence type="ECO:0000256" key="1">
    <source>
        <dbReference type="ARBA" id="ARBA00022837"/>
    </source>
</evidence>
<organism evidence="4 5">
    <name type="scientific">Aphanomyces invadans</name>
    <dbReference type="NCBI Taxonomy" id="157072"/>
    <lineage>
        <taxon>Eukaryota</taxon>
        <taxon>Sar</taxon>
        <taxon>Stramenopiles</taxon>
        <taxon>Oomycota</taxon>
        <taxon>Saprolegniomycetes</taxon>
        <taxon>Saprolegniales</taxon>
        <taxon>Verrucalvaceae</taxon>
        <taxon>Aphanomyces</taxon>
    </lineage>
</organism>
<dbReference type="InterPro" id="IPR002048">
    <property type="entry name" value="EF_hand_dom"/>
</dbReference>
<feature type="region of interest" description="Disordered" evidence="2">
    <location>
        <begin position="538"/>
        <end position="560"/>
    </location>
</feature>
<keyword evidence="5" id="KW-1185">Reference proteome</keyword>
<dbReference type="InterPro" id="IPR018247">
    <property type="entry name" value="EF_Hand_1_Ca_BS"/>
</dbReference>
<feature type="region of interest" description="Disordered" evidence="2">
    <location>
        <begin position="1"/>
        <end position="34"/>
    </location>
</feature>
<dbReference type="Pfam" id="PF13499">
    <property type="entry name" value="EF-hand_7"/>
    <property type="match status" value="1"/>
</dbReference>
<gene>
    <name evidence="4" type="ORF">DYB32_005168</name>
</gene>
<feature type="region of interest" description="Disordered" evidence="2">
    <location>
        <begin position="501"/>
        <end position="526"/>
    </location>
</feature>
<accession>A0A3R7A8N4</accession>
<dbReference type="SUPFAM" id="SSF47473">
    <property type="entry name" value="EF-hand"/>
    <property type="match status" value="1"/>
</dbReference>
<feature type="compositionally biased region" description="Basic and acidic residues" evidence="2">
    <location>
        <begin position="510"/>
        <end position="519"/>
    </location>
</feature>
<dbReference type="Gene3D" id="1.10.238.10">
    <property type="entry name" value="EF-hand"/>
    <property type="match status" value="1"/>
</dbReference>
<dbReference type="PROSITE" id="PS00018">
    <property type="entry name" value="EF_HAND_1"/>
    <property type="match status" value="1"/>
</dbReference>
<dbReference type="VEuPathDB" id="FungiDB:H310_11282"/>
<dbReference type="Proteomes" id="UP000285060">
    <property type="component" value="Unassembled WGS sequence"/>
</dbReference>
<evidence type="ECO:0000259" key="3">
    <source>
        <dbReference type="PROSITE" id="PS50222"/>
    </source>
</evidence>
<comment type="caution">
    <text evidence="4">The sequence shown here is derived from an EMBL/GenBank/DDBJ whole genome shotgun (WGS) entry which is preliminary data.</text>
</comment>
<name>A0A3R7A8N4_9STRA</name>